<dbReference type="GO" id="GO:0003677">
    <property type="term" value="F:DNA binding"/>
    <property type="evidence" value="ECO:0007669"/>
    <property type="project" value="UniProtKB-KW"/>
</dbReference>
<dbReference type="AlphaFoldDB" id="A0A7H8QX31"/>
<evidence type="ECO:0000313" key="7">
    <source>
        <dbReference type="Proteomes" id="UP000509510"/>
    </source>
</evidence>
<dbReference type="Gene3D" id="4.10.240.10">
    <property type="entry name" value="Zn(2)-C6 fungal-type DNA-binding domain"/>
    <property type="match status" value="1"/>
</dbReference>
<proteinExistence type="predicted"/>
<dbReference type="GO" id="GO:0008270">
    <property type="term" value="F:zinc ion binding"/>
    <property type="evidence" value="ECO:0007669"/>
    <property type="project" value="InterPro"/>
</dbReference>
<keyword evidence="7" id="KW-1185">Reference proteome</keyword>
<dbReference type="InterPro" id="IPR053143">
    <property type="entry name" value="Arylsulfate_ST"/>
</dbReference>
<keyword evidence="2" id="KW-0238">DNA-binding</keyword>
<keyword evidence="1" id="KW-0805">Transcription regulation</keyword>
<dbReference type="InterPro" id="IPR021858">
    <property type="entry name" value="Fun_TF"/>
</dbReference>
<keyword evidence="3" id="KW-0804">Transcription</keyword>
<evidence type="ECO:0000256" key="2">
    <source>
        <dbReference type="ARBA" id="ARBA00023125"/>
    </source>
</evidence>
<dbReference type="OrthoDB" id="4491390at2759"/>
<reference evidence="7" key="1">
    <citation type="submission" date="2020-06" db="EMBL/GenBank/DDBJ databases">
        <title>A chromosome-scale genome assembly of Talaromyces rugulosus W13939.</title>
        <authorList>
            <person name="Wang B."/>
            <person name="Guo L."/>
            <person name="Ye K."/>
            <person name="Wang L."/>
        </authorList>
    </citation>
    <scope>NUCLEOTIDE SEQUENCE [LARGE SCALE GENOMIC DNA]</scope>
    <source>
        <strain evidence="7">W13939</strain>
    </source>
</reference>
<keyword evidence="4" id="KW-0539">Nucleus</keyword>
<gene>
    <name evidence="6" type="ORF">TRUGW13939_05121</name>
</gene>
<sequence length="1003" mass="112296">MFGVQTASRRSTGCQGCRKGRVKCWEERPRCRRCTRKNIDCEYPDPLDNFRNENSKAANRASTLWRQRAFKIDEDESTTDDDKRVTSPDVDYPHTISRSLQVDSVESRALYLFFQDYGCDSRILSPWVGIFQMLPGLYERAPRNSFTSHAILAVALAYQERKHKVSRSEVPARTEYSKAIQAINSQLQLQERTPINEILASICLMSQFELMLPSATMAKTNPESRLAHMYGAIAMVQRVEAQAKGQVIDLRVLNLIFLQMTINCLNGRLRPPLSLDSWIRRLDFSMPGPTLLCAMYRIALWQADVDELIQGTQCFDTETETRIRNLIIMMQVEDAELETWESSLPLRFQYQARPVSPHDHAMFHSPGAPHTIYEYSFCLTAVPRTLYFAARIILNQSLQRCCTWMSTWSPKEEEEEYLIQCAILKESIAAMICSISCSVNAVLNDSIQPPGNDDLQNRRGVEAPGLRGVLMMWQLSVSSVATNDPDIMERVGHERSLWLKSVLGHSISRMLGYLLAFAASSQALTIDYWPYQSFVTEPTFHPPIFQIDKSGAPLADGLIIFTPSIENITTIGARDLVAGMIMTDDGELVWHDPHFEISTNLFVQSLNGKPVLSHWSGQGSNVGHGYGSVTIMDETYSTIAEICPKIGLVTPDNSVPDCDADLHESYITDRGTILVTAVNATQADLSSVNGPSDGWVYDTKFLEIDIATKDIVFEWSAIEAGVPFNLSKTRPDTGLAGNGTSQSSPWDWFHANSVQAVGDKYLVNSRHCWSTFMLDRTGKVEWYIDGSDGGDFKLDSDNLFRWEHHARAQNFTDTSLELHYFNNNNAEWDNGTRATNGLRLGLDLEAKTATVLQKLHSDGIFTESQGSFFPLDNGNTLVGFGSISKIKEYGPEGDLRMTLQFGEDNLVQSYRSYRQEWHATPATLPKAVIKDSAVYMSWNGATEVTQWKVYGPALVGASSMQLLGTVPKKGFETLFNLTQPALLVKVAAYAGDKLLGTSPIVTI</sequence>
<dbReference type="PROSITE" id="PS50048">
    <property type="entry name" value="ZN2_CY6_FUNGAL_2"/>
    <property type="match status" value="1"/>
</dbReference>
<dbReference type="RefSeq" id="XP_035344179.1">
    <property type="nucleotide sequence ID" value="XM_035488286.1"/>
</dbReference>
<dbReference type="Pfam" id="PF11951">
    <property type="entry name" value="Fungal_trans_2"/>
    <property type="match status" value="1"/>
</dbReference>
<dbReference type="SUPFAM" id="SSF57701">
    <property type="entry name" value="Zn2/Cys6 DNA-binding domain"/>
    <property type="match status" value="1"/>
</dbReference>
<protein>
    <recommendedName>
        <fullName evidence="5">Zn(2)-C6 fungal-type domain-containing protein</fullName>
    </recommendedName>
</protein>
<feature type="domain" description="Zn(2)-C6 fungal-type" evidence="5">
    <location>
        <begin position="13"/>
        <end position="43"/>
    </location>
</feature>
<dbReference type="InterPro" id="IPR036864">
    <property type="entry name" value="Zn2-C6_fun-type_DNA-bd_sf"/>
</dbReference>
<dbReference type="PROSITE" id="PS00463">
    <property type="entry name" value="ZN2_CY6_FUNGAL_1"/>
    <property type="match status" value="1"/>
</dbReference>
<dbReference type="InterPro" id="IPR039535">
    <property type="entry name" value="ASST-like"/>
</dbReference>
<dbReference type="Pfam" id="PF14269">
    <property type="entry name" value="Arylsulfotran_2"/>
    <property type="match status" value="1"/>
</dbReference>
<name>A0A7H8QX31_TALRU</name>
<dbReference type="CDD" id="cd12148">
    <property type="entry name" value="fungal_TF_MHR"/>
    <property type="match status" value="1"/>
</dbReference>
<evidence type="ECO:0000313" key="6">
    <source>
        <dbReference type="EMBL" id="QKX58001.1"/>
    </source>
</evidence>
<organism evidence="6 7">
    <name type="scientific">Talaromyces rugulosus</name>
    <name type="common">Penicillium rugulosum</name>
    <dbReference type="NCBI Taxonomy" id="121627"/>
    <lineage>
        <taxon>Eukaryota</taxon>
        <taxon>Fungi</taxon>
        <taxon>Dikarya</taxon>
        <taxon>Ascomycota</taxon>
        <taxon>Pezizomycotina</taxon>
        <taxon>Eurotiomycetes</taxon>
        <taxon>Eurotiomycetidae</taxon>
        <taxon>Eurotiales</taxon>
        <taxon>Trichocomaceae</taxon>
        <taxon>Talaromyces</taxon>
        <taxon>Talaromyces sect. Islandici</taxon>
    </lineage>
</organism>
<evidence type="ECO:0000256" key="3">
    <source>
        <dbReference type="ARBA" id="ARBA00023163"/>
    </source>
</evidence>
<dbReference type="Pfam" id="PF00172">
    <property type="entry name" value="Zn_clus"/>
    <property type="match status" value="1"/>
</dbReference>
<dbReference type="Proteomes" id="UP000509510">
    <property type="component" value="Chromosome III"/>
</dbReference>
<dbReference type="PANTHER" id="PTHR35340:SF6">
    <property type="entry name" value="ASST-DOMAIN-CONTAINING PROTEIN"/>
    <property type="match status" value="1"/>
</dbReference>
<dbReference type="KEGG" id="trg:TRUGW13939_05121"/>
<dbReference type="InterPro" id="IPR001138">
    <property type="entry name" value="Zn2Cys6_DnaBD"/>
</dbReference>
<dbReference type="EMBL" id="CP055900">
    <property type="protein sequence ID" value="QKX58001.1"/>
    <property type="molecule type" value="Genomic_DNA"/>
</dbReference>
<dbReference type="PANTHER" id="PTHR35340">
    <property type="entry name" value="PQQ ENZYME REPEAT PROTEIN-RELATED"/>
    <property type="match status" value="1"/>
</dbReference>
<evidence type="ECO:0000259" key="5">
    <source>
        <dbReference type="PROSITE" id="PS50048"/>
    </source>
</evidence>
<dbReference type="GO" id="GO:0000981">
    <property type="term" value="F:DNA-binding transcription factor activity, RNA polymerase II-specific"/>
    <property type="evidence" value="ECO:0007669"/>
    <property type="project" value="InterPro"/>
</dbReference>
<dbReference type="GeneID" id="55992619"/>
<dbReference type="CDD" id="cd00067">
    <property type="entry name" value="GAL4"/>
    <property type="match status" value="1"/>
</dbReference>
<evidence type="ECO:0000256" key="4">
    <source>
        <dbReference type="ARBA" id="ARBA00023242"/>
    </source>
</evidence>
<accession>A0A7H8QX31</accession>
<evidence type="ECO:0000256" key="1">
    <source>
        <dbReference type="ARBA" id="ARBA00023015"/>
    </source>
</evidence>
<dbReference type="SMART" id="SM00066">
    <property type="entry name" value="GAL4"/>
    <property type="match status" value="1"/>
</dbReference>